<dbReference type="GO" id="GO:0061630">
    <property type="term" value="F:ubiquitin protein ligase activity"/>
    <property type="evidence" value="ECO:0007669"/>
    <property type="project" value="TreeGrafter"/>
</dbReference>
<evidence type="ECO:0000256" key="2">
    <source>
        <dbReference type="ARBA" id="ARBA00022771"/>
    </source>
</evidence>
<sequence length="249" mass="28626">MPSQTKNMFSYNDVELEILQDQSVLPPNQKQPWPKAMFLHLSAARVLNVHVPAAITKTVEGVITKVYAIKEVAFEPLCNSYYLRMDHFPSFVKEAETFIDPLIENMEVTRLQKDRIKTKFSFHLFSLAFDACYYINQRTVAVAAKLKIRKGMAHYPGVELHIRAYKEKLKMSKACVPFSYIQALRMANLEGGGGFMEACSICLERLVDRPHHQVCRLECSHEFHDLCIAQWFIKYCPLCPLCRSSVLSN</sequence>
<protein>
    <recommendedName>
        <fullName evidence="5">RING-type domain-containing protein</fullName>
    </recommendedName>
</protein>
<evidence type="ECO:0000313" key="6">
    <source>
        <dbReference type="EMBL" id="KAJ4827543.1"/>
    </source>
</evidence>
<reference evidence="6" key="2">
    <citation type="journal article" date="2023" name="Plants (Basel)">
        <title>Annotation of the Turnera subulata (Passifloraceae) Draft Genome Reveals the S-Locus Evolved after the Divergence of Turneroideae from Passifloroideae in a Stepwise Manner.</title>
        <authorList>
            <person name="Henning P.M."/>
            <person name="Roalson E.H."/>
            <person name="Mir W."/>
            <person name="McCubbin A.G."/>
            <person name="Shore J.S."/>
        </authorList>
    </citation>
    <scope>NUCLEOTIDE SEQUENCE</scope>
    <source>
        <strain evidence="6">F60SS</strain>
    </source>
</reference>
<gene>
    <name evidence="6" type="ORF">Tsubulata_036001</name>
</gene>
<evidence type="ECO:0000313" key="7">
    <source>
        <dbReference type="Proteomes" id="UP001141552"/>
    </source>
</evidence>
<proteinExistence type="predicted"/>
<dbReference type="PROSITE" id="PS50089">
    <property type="entry name" value="ZF_RING_2"/>
    <property type="match status" value="1"/>
</dbReference>
<name>A0A9Q0F9R9_9ROSI</name>
<evidence type="ECO:0000256" key="1">
    <source>
        <dbReference type="ARBA" id="ARBA00022723"/>
    </source>
</evidence>
<dbReference type="GO" id="GO:0008270">
    <property type="term" value="F:zinc ion binding"/>
    <property type="evidence" value="ECO:0007669"/>
    <property type="project" value="UniProtKB-KW"/>
</dbReference>
<keyword evidence="7" id="KW-1185">Reference proteome</keyword>
<accession>A0A9Q0F9R9</accession>
<evidence type="ECO:0000259" key="5">
    <source>
        <dbReference type="PROSITE" id="PS50089"/>
    </source>
</evidence>
<dbReference type="PANTHER" id="PTHR45931">
    <property type="entry name" value="SI:CH211-59O9.10"/>
    <property type="match status" value="1"/>
</dbReference>
<dbReference type="InterPro" id="IPR001841">
    <property type="entry name" value="Znf_RING"/>
</dbReference>
<dbReference type="GO" id="GO:0005634">
    <property type="term" value="C:nucleus"/>
    <property type="evidence" value="ECO:0007669"/>
    <property type="project" value="TreeGrafter"/>
</dbReference>
<keyword evidence="1" id="KW-0479">Metal-binding</keyword>
<dbReference type="Pfam" id="PF13639">
    <property type="entry name" value="zf-RING_2"/>
    <property type="match status" value="1"/>
</dbReference>
<keyword evidence="2 4" id="KW-0863">Zinc-finger</keyword>
<dbReference type="EMBL" id="JAKUCV010006396">
    <property type="protein sequence ID" value="KAJ4827543.1"/>
    <property type="molecule type" value="Genomic_DNA"/>
</dbReference>
<dbReference type="PANTHER" id="PTHR45931:SF16">
    <property type="entry name" value="RING_U-BOX SUPERFAMILY PROTEIN"/>
    <property type="match status" value="1"/>
</dbReference>
<dbReference type="InterPro" id="IPR051834">
    <property type="entry name" value="RING_finger_E3_ligase"/>
</dbReference>
<reference evidence="6" key="1">
    <citation type="submission" date="2022-02" db="EMBL/GenBank/DDBJ databases">
        <authorList>
            <person name="Henning P.M."/>
            <person name="McCubbin A.G."/>
            <person name="Shore J.S."/>
        </authorList>
    </citation>
    <scope>NUCLEOTIDE SEQUENCE</scope>
    <source>
        <strain evidence="6">F60SS</strain>
        <tissue evidence="6">Leaves</tissue>
    </source>
</reference>
<organism evidence="6 7">
    <name type="scientific">Turnera subulata</name>
    <dbReference type="NCBI Taxonomy" id="218843"/>
    <lineage>
        <taxon>Eukaryota</taxon>
        <taxon>Viridiplantae</taxon>
        <taxon>Streptophyta</taxon>
        <taxon>Embryophyta</taxon>
        <taxon>Tracheophyta</taxon>
        <taxon>Spermatophyta</taxon>
        <taxon>Magnoliopsida</taxon>
        <taxon>eudicotyledons</taxon>
        <taxon>Gunneridae</taxon>
        <taxon>Pentapetalae</taxon>
        <taxon>rosids</taxon>
        <taxon>fabids</taxon>
        <taxon>Malpighiales</taxon>
        <taxon>Passifloraceae</taxon>
        <taxon>Turnera</taxon>
    </lineage>
</organism>
<dbReference type="OrthoDB" id="834870at2759"/>
<evidence type="ECO:0000256" key="3">
    <source>
        <dbReference type="ARBA" id="ARBA00022833"/>
    </source>
</evidence>
<comment type="caution">
    <text evidence="6">The sequence shown here is derived from an EMBL/GenBank/DDBJ whole genome shotgun (WGS) entry which is preliminary data.</text>
</comment>
<dbReference type="SMART" id="SM00184">
    <property type="entry name" value="RING"/>
    <property type="match status" value="1"/>
</dbReference>
<dbReference type="Proteomes" id="UP001141552">
    <property type="component" value="Unassembled WGS sequence"/>
</dbReference>
<dbReference type="SUPFAM" id="SSF57850">
    <property type="entry name" value="RING/U-box"/>
    <property type="match status" value="1"/>
</dbReference>
<keyword evidence="3" id="KW-0862">Zinc</keyword>
<feature type="domain" description="RING-type" evidence="5">
    <location>
        <begin position="199"/>
        <end position="243"/>
    </location>
</feature>
<evidence type="ECO:0000256" key="4">
    <source>
        <dbReference type="PROSITE-ProRule" id="PRU00175"/>
    </source>
</evidence>
<dbReference type="AlphaFoldDB" id="A0A9Q0F9R9"/>
<dbReference type="Gene3D" id="3.30.40.10">
    <property type="entry name" value="Zinc/RING finger domain, C3HC4 (zinc finger)"/>
    <property type="match status" value="1"/>
</dbReference>
<dbReference type="GO" id="GO:0006511">
    <property type="term" value="P:ubiquitin-dependent protein catabolic process"/>
    <property type="evidence" value="ECO:0007669"/>
    <property type="project" value="TreeGrafter"/>
</dbReference>
<dbReference type="InterPro" id="IPR013083">
    <property type="entry name" value="Znf_RING/FYVE/PHD"/>
</dbReference>